<sequence>MLQLVNIAVRILSASALHVSGFGASCSHIWQRSSYWNTRQSQSKVYPLFIPRQNSFSDGEENSLAGSGSGNFGVGSVDSVRKSTFDSKRSSSFKFSAASSHSMERHQDLQRGISLLKTSVTSITTYYYNSLGLDVPSNLSTFDAFAKLLHMLSSSKALRAALESNIASRSEKQAQQLNRSIWKASSAISADSSFMDSMHTAIMPSSLDNLLLNSNGSFLYTGKLVKHGGVPDSIFDGWDLVEREVLPPPPSQVEDVAQWERAMSAGAKRK</sequence>
<name>A0A0A8ZF01_ARUDO</name>
<dbReference type="EMBL" id="GBRH01261657">
    <property type="protein sequence ID" value="JAD36238.1"/>
    <property type="molecule type" value="Transcribed_RNA"/>
</dbReference>
<evidence type="ECO:0000313" key="3">
    <source>
        <dbReference type="EMBL" id="JAD36238.1"/>
    </source>
</evidence>
<proteinExistence type="predicted"/>
<dbReference type="GO" id="GO:0032991">
    <property type="term" value="C:protein-containing complex"/>
    <property type="evidence" value="ECO:0007669"/>
    <property type="project" value="UniProtKB-ARBA"/>
</dbReference>
<dbReference type="AlphaFoldDB" id="A0A0A8ZF01"/>
<reference evidence="3" key="1">
    <citation type="submission" date="2014-09" db="EMBL/GenBank/DDBJ databases">
        <authorList>
            <person name="Magalhaes I.L.F."/>
            <person name="Oliveira U."/>
            <person name="Santos F.R."/>
            <person name="Vidigal T.H.D.A."/>
            <person name="Brescovit A.D."/>
            <person name="Santos A.J."/>
        </authorList>
    </citation>
    <scope>NUCLEOTIDE SEQUENCE</scope>
    <source>
        <tissue evidence="3">Shoot tissue taken approximately 20 cm above the soil surface</tissue>
    </source>
</reference>
<feature type="signal peptide" evidence="2">
    <location>
        <begin position="1"/>
        <end position="16"/>
    </location>
</feature>
<evidence type="ECO:0000256" key="2">
    <source>
        <dbReference type="SAM" id="SignalP"/>
    </source>
</evidence>
<keyword evidence="2" id="KW-0732">Signal</keyword>
<evidence type="ECO:0000256" key="1">
    <source>
        <dbReference type="ARBA" id="ARBA00023054"/>
    </source>
</evidence>
<dbReference type="GO" id="GO:0035493">
    <property type="term" value="P:SNARE complex assembly"/>
    <property type="evidence" value="ECO:0007669"/>
    <property type="project" value="TreeGrafter"/>
</dbReference>
<feature type="chain" id="PRO_5002045096" evidence="2">
    <location>
        <begin position="17"/>
        <end position="270"/>
    </location>
</feature>
<dbReference type="InterPro" id="IPR018791">
    <property type="entry name" value="UV_resistance/autophagy_Atg14"/>
</dbReference>
<dbReference type="Pfam" id="PF10186">
    <property type="entry name" value="ATG14"/>
    <property type="match status" value="1"/>
</dbReference>
<dbReference type="GO" id="GO:0000323">
    <property type="term" value="C:lytic vacuole"/>
    <property type="evidence" value="ECO:0007669"/>
    <property type="project" value="TreeGrafter"/>
</dbReference>
<dbReference type="PANTHER" id="PTHR15157:SF5">
    <property type="entry name" value="UV RADIATION RESISTANCE-ASSOCIATED GENE PROTEIN"/>
    <property type="match status" value="1"/>
</dbReference>
<dbReference type="PANTHER" id="PTHR15157">
    <property type="entry name" value="UV RADIATION RESISTANCE-ASSOCIATED GENE PROTEIN"/>
    <property type="match status" value="1"/>
</dbReference>
<reference evidence="3" key="2">
    <citation type="journal article" date="2015" name="Data Brief">
        <title>Shoot transcriptome of the giant reed, Arundo donax.</title>
        <authorList>
            <person name="Barrero R.A."/>
            <person name="Guerrero F.D."/>
            <person name="Moolhuijzen P."/>
            <person name="Goolsby J.A."/>
            <person name="Tidwell J."/>
            <person name="Bellgard S.E."/>
            <person name="Bellgard M.I."/>
        </authorList>
    </citation>
    <scope>NUCLEOTIDE SEQUENCE</scope>
    <source>
        <tissue evidence="3">Shoot tissue taken approximately 20 cm above the soil surface</tissue>
    </source>
</reference>
<keyword evidence="1" id="KW-0175">Coiled coil</keyword>
<organism evidence="3">
    <name type="scientific">Arundo donax</name>
    <name type="common">Giant reed</name>
    <name type="synonym">Donax arundinaceus</name>
    <dbReference type="NCBI Taxonomy" id="35708"/>
    <lineage>
        <taxon>Eukaryota</taxon>
        <taxon>Viridiplantae</taxon>
        <taxon>Streptophyta</taxon>
        <taxon>Embryophyta</taxon>
        <taxon>Tracheophyta</taxon>
        <taxon>Spermatophyta</taxon>
        <taxon>Magnoliopsida</taxon>
        <taxon>Liliopsida</taxon>
        <taxon>Poales</taxon>
        <taxon>Poaceae</taxon>
        <taxon>PACMAD clade</taxon>
        <taxon>Arundinoideae</taxon>
        <taxon>Arundineae</taxon>
        <taxon>Arundo</taxon>
    </lineage>
</organism>
<protein>
    <submittedName>
        <fullName evidence="3">Uncharacterized protein</fullName>
    </submittedName>
</protein>
<accession>A0A0A8ZF01</accession>
<dbReference type="GO" id="GO:0000149">
    <property type="term" value="F:SNARE binding"/>
    <property type="evidence" value="ECO:0007669"/>
    <property type="project" value="TreeGrafter"/>
</dbReference>
<dbReference type="GO" id="GO:0005768">
    <property type="term" value="C:endosome"/>
    <property type="evidence" value="ECO:0007669"/>
    <property type="project" value="TreeGrafter"/>
</dbReference>